<dbReference type="PANTHER" id="PTHR24198">
    <property type="entry name" value="ANKYRIN REPEAT AND PROTEIN KINASE DOMAIN-CONTAINING PROTEIN"/>
    <property type="match status" value="1"/>
</dbReference>
<dbReference type="AlphaFoldDB" id="L9UEB2"/>
<dbReference type="SUPFAM" id="SSF48403">
    <property type="entry name" value="Ankyrin repeat"/>
    <property type="match status" value="1"/>
</dbReference>
<dbReference type="PATRIC" id="fig|1204738.3.peg.241"/>
<gene>
    <name evidence="5" type="ORF">HALTITAN_0162</name>
</gene>
<dbReference type="RefSeq" id="WP_009285996.1">
    <property type="nucleotide sequence ID" value="NZ_AOPO01000001.1"/>
</dbReference>
<evidence type="ECO:0000313" key="5">
    <source>
        <dbReference type="EMBL" id="ELY22548.1"/>
    </source>
</evidence>
<protein>
    <submittedName>
        <fullName evidence="5">Ankyrin repeat-containing domain</fullName>
    </submittedName>
</protein>
<sequence length="210" mass="23146">MKLTLGIKRKNQNMKKIVINVAFFWSILITSVSHADCACDKENDPGTPINQAILSIMDVRDNALALKLLDEGMDPDTTNACGAGLLLMSAYYNDIYLAQELLSKGADPNITNFSGETPVFAAAYISRNKILEMLLMAGGNPNPESECMEDKKHNTPLLIAAANNNIDGIKILAEHGANIHYINSEGYSLERIVNEKNIEELYYLFSSSEE</sequence>
<feature type="signal peptide" evidence="4">
    <location>
        <begin position="1"/>
        <end position="35"/>
    </location>
</feature>
<evidence type="ECO:0000256" key="1">
    <source>
        <dbReference type="ARBA" id="ARBA00022737"/>
    </source>
</evidence>
<feature type="repeat" description="ANK" evidence="3">
    <location>
        <begin position="152"/>
        <end position="184"/>
    </location>
</feature>
<dbReference type="PROSITE" id="PS50297">
    <property type="entry name" value="ANK_REP_REGION"/>
    <property type="match status" value="1"/>
</dbReference>
<feature type="chain" id="PRO_5004003166" evidence="4">
    <location>
        <begin position="36"/>
        <end position="210"/>
    </location>
</feature>
<dbReference type="EMBL" id="AOPO01000001">
    <property type="protein sequence ID" value="ELY22548.1"/>
    <property type="molecule type" value="Genomic_DNA"/>
</dbReference>
<dbReference type="InterPro" id="IPR036770">
    <property type="entry name" value="Ankyrin_rpt-contain_sf"/>
</dbReference>
<dbReference type="Proteomes" id="UP000011651">
    <property type="component" value="Unassembled WGS sequence"/>
</dbReference>
<reference evidence="5 6" key="1">
    <citation type="journal article" date="2013" name="Genome Announc.">
        <title>Draft Genome of the Marine Gammaproteobacterium Halomonas titanicae.</title>
        <authorList>
            <person name="Sanchez-Porro C."/>
            <person name="de la Haba R.R."/>
            <person name="Cruz-Hernandez N."/>
            <person name="Gonzalez J.M."/>
            <person name="Reyes-Guirao C."/>
            <person name="Navarro-Sampedro L."/>
            <person name="Carballo M."/>
            <person name="Ventosa A."/>
        </authorList>
    </citation>
    <scope>NUCLEOTIDE SEQUENCE [LARGE SCALE GENOMIC DNA]</scope>
    <source>
        <strain evidence="5 6">BH1</strain>
    </source>
</reference>
<evidence type="ECO:0000256" key="2">
    <source>
        <dbReference type="ARBA" id="ARBA00023043"/>
    </source>
</evidence>
<comment type="caution">
    <text evidence="5">The sequence shown here is derived from an EMBL/GenBank/DDBJ whole genome shotgun (WGS) entry which is preliminary data.</text>
</comment>
<evidence type="ECO:0000313" key="6">
    <source>
        <dbReference type="Proteomes" id="UP000011651"/>
    </source>
</evidence>
<name>L9UEB2_9GAMM</name>
<keyword evidence="2 3" id="KW-0040">ANK repeat</keyword>
<accession>L9UEB2</accession>
<dbReference type="PANTHER" id="PTHR24198:SF165">
    <property type="entry name" value="ANKYRIN REPEAT-CONTAINING PROTEIN-RELATED"/>
    <property type="match status" value="1"/>
</dbReference>
<proteinExistence type="predicted"/>
<evidence type="ECO:0000256" key="3">
    <source>
        <dbReference type="PROSITE-ProRule" id="PRU00023"/>
    </source>
</evidence>
<dbReference type="InterPro" id="IPR002110">
    <property type="entry name" value="Ankyrin_rpt"/>
</dbReference>
<feature type="repeat" description="ANK" evidence="3">
    <location>
        <begin position="114"/>
        <end position="146"/>
    </location>
</feature>
<dbReference type="Pfam" id="PF12796">
    <property type="entry name" value="Ank_2"/>
    <property type="match status" value="1"/>
</dbReference>
<dbReference type="SMART" id="SM00248">
    <property type="entry name" value="ANK"/>
    <property type="match status" value="3"/>
</dbReference>
<organism evidence="5 6">
    <name type="scientific">Vreelandella titanicae BH1</name>
    <dbReference type="NCBI Taxonomy" id="1204738"/>
    <lineage>
        <taxon>Bacteria</taxon>
        <taxon>Pseudomonadati</taxon>
        <taxon>Pseudomonadota</taxon>
        <taxon>Gammaproteobacteria</taxon>
        <taxon>Oceanospirillales</taxon>
        <taxon>Halomonadaceae</taxon>
        <taxon>Vreelandella</taxon>
    </lineage>
</organism>
<keyword evidence="1" id="KW-0677">Repeat</keyword>
<keyword evidence="4" id="KW-0732">Signal</keyword>
<dbReference type="PROSITE" id="PS50088">
    <property type="entry name" value="ANK_REPEAT"/>
    <property type="match status" value="2"/>
</dbReference>
<dbReference type="Gene3D" id="1.25.40.20">
    <property type="entry name" value="Ankyrin repeat-containing domain"/>
    <property type="match status" value="1"/>
</dbReference>
<evidence type="ECO:0000256" key="4">
    <source>
        <dbReference type="SAM" id="SignalP"/>
    </source>
</evidence>